<dbReference type="InterPro" id="IPR027417">
    <property type="entry name" value="P-loop_NTPase"/>
</dbReference>
<dbReference type="SMART" id="SM00382">
    <property type="entry name" value="AAA"/>
    <property type="match status" value="1"/>
</dbReference>
<evidence type="ECO:0000313" key="8">
    <source>
        <dbReference type="Proteomes" id="UP000014463"/>
    </source>
</evidence>
<evidence type="ECO:0000256" key="5">
    <source>
        <dbReference type="ARBA" id="ARBA00022970"/>
    </source>
</evidence>
<gene>
    <name evidence="7" type="ORF">L861_19320</name>
</gene>
<dbReference type="PANTHER" id="PTHR43820:SF6">
    <property type="entry name" value="ABC TRANSPORTER ATP-BINDING PROTEIN"/>
    <property type="match status" value="1"/>
</dbReference>
<keyword evidence="5" id="KW-0029">Amino-acid transport</keyword>
<organism evidence="7 8">
    <name type="scientific">Litchfieldella anticariensis (strain DSM 16096 / CECT 5854 / CIP 108499 / LMG 22089 / FP35)</name>
    <name type="common">Halomonas anticariensis</name>
    <dbReference type="NCBI Taxonomy" id="1121939"/>
    <lineage>
        <taxon>Bacteria</taxon>
        <taxon>Pseudomonadati</taxon>
        <taxon>Pseudomonadota</taxon>
        <taxon>Gammaproteobacteria</taxon>
        <taxon>Oceanospirillales</taxon>
        <taxon>Halomonadaceae</taxon>
        <taxon>Litchfieldella</taxon>
    </lineage>
</organism>
<evidence type="ECO:0000313" key="7">
    <source>
        <dbReference type="EMBL" id="EPC03686.1"/>
    </source>
</evidence>
<comment type="caution">
    <text evidence="7">The sequence shown here is derived from an EMBL/GenBank/DDBJ whole genome shotgun (WGS) entry which is preliminary data.</text>
</comment>
<evidence type="ECO:0000256" key="1">
    <source>
        <dbReference type="ARBA" id="ARBA00005417"/>
    </source>
</evidence>
<dbReference type="InterPro" id="IPR052156">
    <property type="entry name" value="BCAA_Transport_ATP-bd_LivF"/>
</dbReference>
<comment type="similarity">
    <text evidence="1">Belongs to the ABC transporter superfamily.</text>
</comment>
<evidence type="ECO:0000259" key="6">
    <source>
        <dbReference type="PROSITE" id="PS50893"/>
    </source>
</evidence>
<dbReference type="PROSITE" id="PS00211">
    <property type="entry name" value="ABC_TRANSPORTER_1"/>
    <property type="match status" value="1"/>
</dbReference>
<reference evidence="7 8" key="1">
    <citation type="journal article" date="2013" name="Genome Announc.">
        <title>Draft genome sequence of the moderately halophilic gammaproteobacterium Halomonas anticariensis FP35.</title>
        <authorList>
            <person name="Tahrioui A."/>
            <person name="Quesada E."/>
            <person name="Llamas I."/>
        </authorList>
    </citation>
    <scope>NUCLEOTIDE SEQUENCE [LARGE SCALE GENOMIC DNA]</scope>
    <source>
        <strain evidence="8">DSM 16096 / CECT 5854 / LMG 22089 / FP35</strain>
    </source>
</reference>
<dbReference type="GO" id="GO:0015807">
    <property type="term" value="P:L-amino acid transport"/>
    <property type="evidence" value="ECO:0007669"/>
    <property type="project" value="TreeGrafter"/>
</dbReference>
<proteinExistence type="inferred from homology"/>
<dbReference type="GO" id="GO:0005524">
    <property type="term" value="F:ATP binding"/>
    <property type="evidence" value="ECO:0007669"/>
    <property type="project" value="UniProtKB-KW"/>
</dbReference>
<keyword evidence="4 7" id="KW-0067">ATP-binding</keyword>
<name>S2LG69_LITA3</name>
<evidence type="ECO:0000256" key="4">
    <source>
        <dbReference type="ARBA" id="ARBA00022840"/>
    </source>
</evidence>
<evidence type="ECO:0000256" key="2">
    <source>
        <dbReference type="ARBA" id="ARBA00022448"/>
    </source>
</evidence>
<dbReference type="RefSeq" id="WP_016415809.1">
    <property type="nucleotide sequence ID" value="NZ_AUAB01000021.1"/>
</dbReference>
<keyword evidence="3" id="KW-0547">Nucleotide-binding</keyword>
<evidence type="ECO:0000256" key="3">
    <source>
        <dbReference type="ARBA" id="ARBA00022741"/>
    </source>
</evidence>
<dbReference type="PATRIC" id="fig|1121939.11.peg.1312"/>
<keyword evidence="8" id="KW-1185">Reference proteome</keyword>
<dbReference type="eggNOG" id="COG0410">
    <property type="taxonomic scope" value="Bacteria"/>
</dbReference>
<protein>
    <submittedName>
        <fullName evidence="7">ABC transporter ATP-binding protein</fullName>
    </submittedName>
</protein>
<dbReference type="Gene3D" id="3.40.50.300">
    <property type="entry name" value="P-loop containing nucleotide triphosphate hydrolases"/>
    <property type="match status" value="1"/>
</dbReference>
<sequence length="239" mass="25852">MSTELRVTDLVTGYGKQEIVHGVSMAARSEEVTCVFGPNGSGKSTVIKAIAGLLPAWSGRLYLGDRELTGLAVHEVVRRGIVMMPQGGGVFPRFTVMENLRMGGYSLRDTSWVEDRIETLIGDYPSLQRRRHVAAGSLSGGEQMMVAIARALVPNPAFVLLDEPSAGLSPALVSETMTRVKGLRERGIGVVMIEQNIREALPIADRLYILAGGHQKFAGTAADIQDDRHLMSLYMGGDQ</sequence>
<dbReference type="CDD" id="cd03224">
    <property type="entry name" value="ABC_TM1139_LivF_branched"/>
    <property type="match status" value="1"/>
</dbReference>
<dbReference type="PROSITE" id="PS50893">
    <property type="entry name" value="ABC_TRANSPORTER_2"/>
    <property type="match status" value="1"/>
</dbReference>
<dbReference type="Proteomes" id="UP000014463">
    <property type="component" value="Unassembled WGS sequence"/>
</dbReference>
<dbReference type="EMBL" id="ASTJ01000012">
    <property type="protein sequence ID" value="EPC03686.1"/>
    <property type="molecule type" value="Genomic_DNA"/>
</dbReference>
<dbReference type="AlphaFoldDB" id="S2LG69"/>
<dbReference type="STRING" id="1121939.L861_19320"/>
<dbReference type="InterPro" id="IPR017871">
    <property type="entry name" value="ABC_transporter-like_CS"/>
</dbReference>
<dbReference type="InterPro" id="IPR003593">
    <property type="entry name" value="AAA+_ATPase"/>
</dbReference>
<dbReference type="OrthoDB" id="9776369at2"/>
<dbReference type="Pfam" id="PF00005">
    <property type="entry name" value="ABC_tran"/>
    <property type="match status" value="1"/>
</dbReference>
<keyword evidence="2" id="KW-0813">Transport</keyword>
<dbReference type="GO" id="GO:0016887">
    <property type="term" value="F:ATP hydrolysis activity"/>
    <property type="evidence" value="ECO:0007669"/>
    <property type="project" value="InterPro"/>
</dbReference>
<dbReference type="GO" id="GO:0015658">
    <property type="term" value="F:branched-chain amino acid transmembrane transporter activity"/>
    <property type="evidence" value="ECO:0007669"/>
    <property type="project" value="TreeGrafter"/>
</dbReference>
<accession>S2LG69</accession>
<feature type="domain" description="ABC transporter" evidence="6">
    <location>
        <begin position="5"/>
        <end position="237"/>
    </location>
</feature>
<dbReference type="InterPro" id="IPR003439">
    <property type="entry name" value="ABC_transporter-like_ATP-bd"/>
</dbReference>
<dbReference type="PANTHER" id="PTHR43820">
    <property type="entry name" value="HIGH-AFFINITY BRANCHED-CHAIN AMINO ACID TRANSPORT ATP-BINDING PROTEIN LIVF"/>
    <property type="match status" value="1"/>
</dbReference>
<dbReference type="SUPFAM" id="SSF52540">
    <property type="entry name" value="P-loop containing nucleoside triphosphate hydrolases"/>
    <property type="match status" value="1"/>
</dbReference>